<sequence length="425" mass="45924">MVRQGADSNAGYCSNGEEKSTRQVQQLENQVGDYLEGVPFYSPRNEISGPESRNRIAGIKRSNPDSAFMESYRNQIPHILQNGAGGDRPRYNDNDAVYSMQPPRIASSSLTQLSLGTRSNPSVSKWERPIPLNMSFAPNSPLGSQYVPRVHQVASNSSRDFNVSPSSISQSAADEGSRTGMKTPGLLSSFNGGHDGMHSYKMLLGCDKQKTKTEGLAYKSSNPPSQQGVDSNNRQMTIFYGGQAHVFDDVHPNKADIIMALAGSNGGSWSTTLAPKLNVTGISSDQESAHGKLFHSLISTSRGVGDTPISTQAAVGDRAAKETREPSRLYDNDGFRSIPVQPSPFSCLLFATTDQDDHHAARAIGVSVLGAAWRIYITGSSLIGAAIKAPLLTSKNLIRQQVDCLELNSTVLGSHRGWRRRAVLN</sequence>
<protein>
    <recommendedName>
        <fullName evidence="2">Protein TIFY</fullName>
    </recommendedName>
    <alternativeName>
        <fullName evidence="2">Jasmonate ZIM domain-containing protein</fullName>
    </alternativeName>
</protein>
<dbReference type="PANTHER" id="PTHR33077:SF8">
    <property type="entry name" value="PROTEIN TIFY 8"/>
    <property type="match status" value="1"/>
</dbReference>
<evidence type="ECO:0000313" key="5">
    <source>
        <dbReference type="EMBL" id="KAG6591586.1"/>
    </source>
</evidence>
<keyword evidence="6" id="KW-1185">Reference proteome</keyword>
<keyword evidence="2" id="KW-1184">Jasmonic acid signaling pathway</keyword>
<gene>
    <name evidence="5" type="primary">TIFY8</name>
    <name evidence="5" type="ORF">SDJN03_13932</name>
</gene>
<dbReference type="GO" id="GO:0009611">
    <property type="term" value="P:response to wounding"/>
    <property type="evidence" value="ECO:0007669"/>
    <property type="project" value="UniProtKB-UniRule"/>
</dbReference>
<keyword evidence="2" id="KW-0539">Nucleus</keyword>
<evidence type="ECO:0000256" key="2">
    <source>
        <dbReference type="RuleBase" id="RU369065"/>
    </source>
</evidence>
<comment type="domain">
    <text evidence="2">The jas domain is required for interaction with COI1.</text>
</comment>
<feature type="non-terminal residue" evidence="5">
    <location>
        <position position="1"/>
    </location>
</feature>
<organism evidence="5 6">
    <name type="scientific">Cucurbita argyrosperma subsp. sororia</name>
    <dbReference type="NCBI Taxonomy" id="37648"/>
    <lineage>
        <taxon>Eukaryota</taxon>
        <taxon>Viridiplantae</taxon>
        <taxon>Streptophyta</taxon>
        <taxon>Embryophyta</taxon>
        <taxon>Tracheophyta</taxon>
        <taxon>Spermatophyta</taxon>
        <taxon>Magnoliopsida</taxon>
        <taxon>eudicotyledons</taxon>
        <taxon>Gunneridae</taxon>
        <taxon>Pentapetalae</taxon>
        <taxon>rosids</taxon>
        <taxon>fabids</taxon>
        <taxon>Cucurbitales</taxon>
        <taxon>Cucurbitaceae</taxon>
        <taxon>Cucurbiteae</taxon>
        <taxon>Cucurbita</taxon>
    </lineage>
</organism>
<evidence type="ECO:0000313" key="6">
    <source>
        <dbReference type="Proteomes" id="UP000685013"/>
    </source>
</evidence>
<proteinExistence type="inferred from homology"/>
<comment type="subcellular location">
    <subcellularLocation>
        <location evidence="2">Nucleus</location>
    </subcellularLocation>
</comment>
<dbReference type="EMBL" id="JAGKQH010000009">
    <property type="protein sequence ID" value="KAG6591586.1"/>
    <property type="molecule type" value="Genomic_DNA"/>
</dbReference>
<dbReference type="Pfam" id="PF06200">
    <property type="entry name" value="tify"/>
    <property type="match status" value="1"/>
</dbReference>
<dbReference type="GO" id="GO:2000022">
    <property type="term" value="P:regulation of jasmonic acid mediated signaling pathway"/>
    <property type="evidence" value="ECO:0007669"/>
    <property type="project" value="UniProtKB-UniRule"/>
</dbReference>
<comment type="function">
    <text evidence="2">Repressor of jasmonate responses.</text>
</comment>
<name>A0AAV6N346_9ROSI</name>
<dbReference type="GO" id="GO:0005634">
    <property type="term" value="C:nucleus"/>
    <property type="evidence" value="ECO:0007669"/>
    <property type="project" value="UniProtKB-SubCell"/>
</dbReference>
<feature type="domain" description="Tify" evidence="4">
    <location>
        <begin position="229"/>
        <end position="264"/>
    </location>
</feature>
<evidence type="ECO:0000256" key="3">
    <source>
        <dbReference type="SAM" id="MobiDB-lite"/>
    </source>
</evidence>
<evidence type="ECO:0000259" key="4">
    <source>
        <dbReference type="PROSITE" id="PS51320"/>
    </source>
</evidence>
<feature type="compositionally biased region" description="Polar residues" evidence="3">
    <location>
        <begin position="157"/>
        <end position="172"/>
    </location>
</feature>
<dbReference type="AlphaFoldDB" id="A0AAV6N346"/>
<reference evidence="5 6" key="1">
    <citation type="journal article" date="2021" name="Hortic Res">
        <title>The domestication of Cucurbita argyrosperma as revealed by the genome of its wild relative.</title>
        <authorList>
            <person name="Barrera-Redondo J."/>
            <person name="Sanchez-de la Vega G."/>
            <person name="Aguirre-Liguori J.A."/>
            <person name="Castellanos-Morales G."/>
            <person name="Gutierrez-Guerrero Y.T."/>
            <person name="Aguirre-Dugua X."/>
            <person name="Aguirre-Planter E."/>
            <person name="Tenaillon M.I."/>
            <person name="Lira-Saade R."/>
            <person name="Eguiarte L.E."/>
        </authorList>
    </citation>
    <scope>NUCLEOTIDE SEQUENCE [LARGE SCALE GENOMIC DNA]</scope>
    <source>
        <strain evidence="5">JBR-2021</strain>
    </source>
</reference>
<feature type="region of interest" description="Disordered" evidence="3">
    <location>
        <begin position="157"/>
        <end position="183"/>
    </location>
</feature>
<dbReference type="Proteomes" id="UP000685013">
    <property type="component" value="Chromosome 9"/>
</dbReference>
<dbReference type="SMART" id="SM00979">
    <property type="entry name" value="TIFY"/>
    <property type="match status" value="1"/>
</dbReference>
<dbReference type="InterPro" id="IPR040390">
    <property type="entry name" value="TIFY/JAZ"/>
</dbReference>
<comment type="caution">
    <text evidence="5">The sequence shown here is derived from an EMBL/GenBank/DDBJ whole genome shotgun (WGS) entry which is preliminary data.</text>
</comment>
<dbReference type="PROSITE" id="PS51320">
    <property type="entry name" value="TIFY"/>
    <property type="match status" value="1"/>
</dbReference>
<dbReference type="InterPro" id="IPR010399">
    <property type="entry name" value="Tify_dom"/>
</dbReference>
<dbReference type="PANTHER" id="PTHR33077">
    <property type="entry name" value="PROTEIN TIFY 4A-RELATED-RELATED"/>
    <property type="match status" value="1"/>
</dbReference>
<comment type="similarity">
    <text evidence="1 2">Belongs to the TIFY/JAZ family.</text>
</comment>
<dbReference type="GO" id="GO:0031347">
    <property type="term" value="P:regulation of defense response"/>
    <property type="evidence" value="ECO:0007669"/>
    <property type="project" value="UniProtKB-UniRule"/>
</dbReference>
<accession>A0AAV6N346</accession>
<evidence type="ECO:0000256" key="1">
    <source>
        <dbReference type="ARBA" id="ARBA00008614"/>
    </source>
</evidence>
<feature type="region of interest" description="Disordered" evidence="3">
    <location>
        <begin position="1"/>
        <end position="23"/>
    </location>
</feature>